<dbReference type="AlphaFoldDB" id="A0AAV8VMZ3"/>
<gene>
    <name evidence="2" type="ORF">NQ315_008261</name>
</gene>
<dbReference type="Proteomes" id="UP001159042">
    <property type="component" value="Unassembled WGS sequence"/>
</dbReference>
<dbReference type="PANTHER" id="PTHR36159">
    <property type="entry name" value="PROTEIN CBG23766"/>
    <property type="match status" value="1"/>
</dbReference>
<comment type="caution">
    <text evidence="2">The sequence shown here is derived from an EMBL/GenBank/DDBJ whole genome shotgun (WGS) entry which is preliminary data.</text>
</comment>
<dbReference type="EMBL" id="JANEYG010000054">
    <property type="protein sequence ID" value="KAJ8915374.1"/>
    <property type="molecule type" value="Genomic_DNA"/>
</dbReference>
<feature type="domain" description="Double jelly roll-like" evidence="1">
    <location>
        <begin position="4"/>
        <end position="94"/>
    </location>
</feature>
<evidence type="ECO:0000313" key="3">
    <source>
        <dbReference type="Proteomes" id="UP001159042"/>
    </source>
</evidence>
<organism evidence="2 3">
    <name type="scientific">Exocentrus adspersus</name>
    <dbReference type="NCBI Taxonomy" id="1586481"/>
    <lineage>
        <taxon>Eukaryota</taxon>
        <taxon>Metazoa</taxon>
        <taxon>Ecdysozoa</taxon>
        <taxon>Arthropoda</taxon>
        <taxon>Hexapoda</taxon>
        <taxon>Insecta</taxon>
        <taxon>Pterygota</taxon>
        <taxon>Neoptera</taxon>
        <taxon>Endopterygota</taxon>
        <taxon>Coleoptera</taxon>
        <taxon>Polyphaga</taxon>
        <taxon>Cucujiformia</taxon>
        <taxon>Chrysomeloidea</taxon>
        <taxon>Cerambycidae</taxon>
        <taxon>Lamiinae</taxon>
        <taxon>Acanthocinini</taxon>
        <taxon>Exocentrus</taxon>
    </lineage>
</organism>
<evidence type="ECO:0000313" key="2">
    <source>
        <dbReference type="EMBL" id="KAJ8915374.1"/>
    </source>
</evidence>
<dbReference type="InterPro" id="IPR049512">
    <property type="entry name" value="DJR-like_dom"/>
</dbReference>
<dbReference type="Pfam" id="PF21738">
    <property type="entry name" value="DJR-like_dom"/>
    <property type="match status" value="1"/>
</dbReference>
<proteinExistence type="predicted"/>
<sequence length="111" mass="13150">MEYSSMPETTRHTWPVKTTTKLETSRHIVVAFQTDKKSKVTSNMSTFDNCNLTNIRIFLNSERYPYNDLFLDFNNEKYATLYEMLSNFRASYYELGIEPIFIENPPKQTKI</sequence>
<accession>A0AAV8VMZ3</accession>
<name>A0AAV8VMZ3_9CUCU</name>
<reference evidence="2 3" key="1">
    <citation type="journal article" date="2023" name="Insect Mol. Biol.">
        <title>Genome sequencing provides insights into the evolution of gene families encoding plant cell wall-degrading enzymes in longhorned beetles.</title>
        <authorList>
            <person name="Shin N.R."/>
            <person name="Okamura Y."/>
            <person name="Kirsch R."/>
            <person name="Pauchet Y."/>
        </authorList>
    </citation>
    <scope>NUCLEOTIDE SEQUENCE [LARGE SCALE GENOMIC DNA]</scope>
    <source>
        <strain evidence="2">EAD_L_NR</strain>
    </source>
</reference>
<evidence type="ECO:0000259" key="1">
    <source>
        <dbReference type="Pfam" id="PF21738"/>
    </source>
</evidence>
<protein>
    <recommendedName>
        <fullName evidence="1">Double jelly roll-like domain-containing protein</fullName>
    </recommendedName>
</protein>
<keyword evidence="3" id="KW-1185">Reference proteome</keyword>
<dbReference type="PANTHER" id="PTHR36159:SF1">
    <property type="entry name" value="RETROVIRUS-RELATED POL POLYPROTEIN FROM TRANSPOSON 412-LIKE PROTEIN"/>
    <property type="match status" value="1"/>
</dbReference>